<evidence type="ECO:0000256" key="6">
    <source>
        <dbReference type="SAM" id="Phobius"/>
    </source>
</evidence>
<comment type="similarity">
    <text evidence="2">Belongs to the purine-cytosine permease (2.A.39) family.</text>
</comment>
<protein>
    <submittedName>
        <fullName evidence="7">Uncharacterized protein</fullName>
    </submittedName>
</protein>
<feature type="transmembrane region" description="Helical" evidence="6">
    <location>
        <begin position="115"/>
        <end position="135"/>
    </location>
</feature>
<comment type="caution">
    <text evidence="7">The sequence shown here is derived from an EMBL/GenBank/DDBJ whole genome shotgun (WGS) entry which is preliminary data.</text>
</comment>
<evidence type="ECO:0000313" key="8">
    <source>
        <dbReference type="Proteomes" id="UP000256328"/>
    </source>
</evidence>
<feature type="transmembrane region" description="Helical" evidence="6">
    <location>
        <begin position="326"/>
        <end position="346"/>
    </location>
</feature>
<keyword evidence="5 6" id="KW-0472">Membrane</keyword>
<accession>A0A3D8R2S9</accession>
<name>A0A3D8R2S9_9HELO</name>
<feature type="transmembrane region" description="Helical" evidence="6">
    <location>
        <begin position="447"/>
        <end position="466"/>
    </location>
</feature>
<evidence type="ECO:0000256" key="2">
    <source>
        <dbReference type="ARBA" id="ARBA00008974"/>
    </source>
</evidence>
<dbReference type="OrthoDB" id="2018619at2759"/>
<feature type="transmembrane region" description="Helical" evidence="6">
    <location>
        <begin position="366"/>
        <end position="383"/>
    </location>
</feature>
<dbReference type="PANTHER" id="PTHR30618">
    <property type="entry name" value="NCS1 FAMILY PURINE/PYRIMIDINE TRANSPORTER"/>
    <property type="match status" value="1"/>
</dbReference>
<dbReference type="GO" id="GO:0015205">
    <property type="term" value="F:nucleobase transmembrane transporter activity"/>
    <property type="evidence" value="ECO:0007669"/>
    <property type="project" value="TreeGrafter"/>
</dbReference>
<feature type="transmembrane region" description="Helical" evidence="6">
    <location>
        <begin position="285"/>
        <end position="305"/>
    </location>
</feature>
<feature type="transmembrane region" description="Helical" evidence="6">
    <location>
        <begin position="170"/>
        <end position="192"/>
    </location>
</feature>
<feature type="transmembrane region" description="Helical" evidence="6">
    <location>
        <begin position="395"/>
        <end position="420"/>
    </location>
</feature>
<dbReference type="Pfam" id="PF02133">
    <property type="entry name" value="Transp_cyt_pur"/>
    <property type="match status" value="1"/>
</dbReference>
<reference evidence="7 8" key="1">
    <citation type="journal article" date="2018" name="IMA Fungus">
        <title>IMA Genome-F 9: Draft genome sequence of Annulohypoxylon stygium, Aspergillus mulundensis, Berkeleyomyces basicola (syn. Thielaviopsis basicola), Ceratocystis smalleyi, two Cercospora beticola strains, Coleophoma cylindrospora, Fusarium fracticaudum, Phialophora cf. hyalina, and Morchella septimelata.</title>
        <authorList>
            <person name="Wingfield B.D."/>
            <person name="Bills G.F."/>
            <person name="Dong Y."/>
            <person name="Huang W."/>
            <person name="Nel W.J."/>
            <person name="Swalarsk-Parry B.S."/>
            <person name="Vaghefi N."/>
            <person name="Wilken P.M."/>
            <person name="An Z."/>
            <person name="de Beer Z.W."/>
            <person name="De Vos L."/>
            <person name="Chen L."/>
            <person name="Duong T.A."/>
            <person name="Gao Y."/>
            <person name="Hammerbacher A."/>
            <person name="Kikkert J.R."/>
            <person name="Li Y."/>
            <person name="Li H."/>
            <person name="Li K."/>
            <person name="Li Q."/>
            <person name="Liu X."/>
            <person name="Ma X."/>
            <person name="Naidoo K."/>
            <person name="Pethybridge S.J."/>
            <person name="Sun J."/>
            <person name="Steenkamp E.T."/>
            <person name="van der Nest M.A."/>
            <person name="van Wyk S."/>
            <person name="Wingfield M.J."/>
            <person name="Xiong C."/>
            <person name="Yue Q."/>
            <person name="Zhang X."/>
        </authorList>
    </citation>
    <scope>NUCLEOTIDE SEQUENCE [LARGE SCALE GENOMIC DNA]</scope>
    <source>
        <strain evidence="7 8">BP5796</strain>
    </source>
</reference>
<dbReference type="AlphaFoldDB" id="A0A3D8R2S9"/>
<keyword evidence="4 6" id="KW-1133">Transmembrane helix</keyword>
<gene>
    <name evidence="7" type="ORF">BP5796_08933</name>
</gene>
<dbReference type="GO" id="GO:0005886">
    <property type="term" value="C:plasma membrane"/>
    <property type="evidence" value="ECO:0007669"/>
    <property type="project" value="TreeGrafter"/>
</dbReference>
<evidence type="ECO:0000256" key="4">
    <source>
        <dbReference type="ARBA" id="ARBA00022989"/>
    </source>
</evidence>
<evidence type="ECO:0000313" key="7">
    <source>
        <dbReference type="EMBL" id="RDW68276.1"/>
    </source>
</evidence>
<dbReference type="EMBL" id="PDLN01000013">
    <property type="protein sequence ID" value="RDW68276.1"/>
    <property type="molecule type" value="Genomic_DNA"/>
</dbReference>
<comment type="subcellular location">
    <subcellularLocation>
        <location evidence="1">Membrane</location>
        <topology evidence="1">Multi-pass membrane protein</topology>
    </subcellularLocation>
</comment>
<organism evidence="7 8">
    <name type="scientific">Coleophoma crateriformis</name>
    <dbReference type="NCBI Taxonomy" id="565419"/>
    <lineage>
        <taxon>Eukaryota</taxon>
        <taxon>Fungi</taxon>
        <taxon>Dikarya</taxon>
        <taxon>Ascomycota</taxon>
        <taxon>Pezizomycotina</taxon>
        <taxon>Leotiomycetes</taxon>
        <taxon>Helotiales</taxon>
        <taxon>Dermateaceae</taxon>
        <taxon>Coleophoma</taxon>
    </lineage>
</organism>
<keyword evidence="8" id="KW-1185">Reference proteome</keyword>
<dbReference type="Gene3D" id="1.10.4160.10">
    <property type="entry name" value="Hydantoin permease"/>
    <property type="match status" value="1"/>
</dbReference>
<sequence length="554" mass="60437">MGVLGKVVKAIEVKQKGEAYSAYPPSRWGNRDIFPIIKAERTYTWYDFYSYWFVAGICLTSWTLGSSLVAIGLTAGQACGAVLVGGCLASLNAFLCGEAGRQHYLGYTMMGRATWGLYGSYLCIALSCVQSLIYFGIQSYYGGEAVVIILSSLSHSFMTMENTLPESAAITTQALIGFLIYIAVFIPIVFVPPHKLNRFLWPVFLLTCVTFAGVLGWAVHANHGPGNLVKPAISITATQGRYAMVQGICQVAGAYTGGSVRISDWTRFTSTPFAPKPGMATAMPIGMTIGALVGVIVTSATNQMYGILQWNPLLMLQYVQTIQYTPACRAGTFFVGLGFFINQIFVNMTQNCVSTGMDFAGVLPRFISLRRGGLLVAVIGVVIQPWRFLSQASVFLSVIGSFGVFVAPMTGILVTDYWIIRRRKLIIPDLYSEKGIYWYNWGLNWRAFVSFCAAWAPSIPGLISSINGMHISTGLTRMYQITFFYGYIVGGGLYWICCTISPPPGLGIMETMDSGLIEAVGPTDLEVASLDQVQLDTKEIGEKKVMGEEVATRL</sequence>
<feature type="transmembrane region" description="Helical" evidence="6">
    <location>
        <begin position="199"/>
        <end position="219"/>
    </location>
</feature>
<evidence type="ECO:0000256" key="3">
    <source>
        <dbReference type="ARBA" id="ARBA00022692"/>
    </source>
</evidence>
<evidence type="ECO:0000256" key="5">
    <source>
        <dbReference type="ARBA" id="ARBA00023136"/>
    </source>
</evidence>
<feature type="transmembrane region" description="Helical" evidence="6">
    <location>
        <begin position="49"/>
        <end position="71"/>
    </location>
</feature>
<dbReference type="InterPro" id="IPR001248">
    <property type="entry name" value="Pur-cyt_permease"/>
</dbReference>
<dbReference type="InterPro" id="IPR045225">
    <property type="entry name" value="Uracil/uridine/allantoin_perm"/>
</dbReference>
<keyword evidence="3 6" id="KW-0812">Transmembrane</keyword>
<dbReference type="Proteomes" id="UP000256328">
    <property type="component" value="Unassembled WGS sequence"/>
</dbReference>
<proteinExistence type="inferred from homology"/>
<feature type="transmembrane region" description="Helical" evidence="6">
    <location>
        <begin position="478"/>
        <end position="496"/>
    </location>
</feature>
<feature type="transmembrane region" description="Helical" evidence="6">
    <location>
        <begin position="78"/>
        <end position="95"/>
    </location>
</feature>
<dbReference type="PANTHER" id="PTHR30618:SF15">
    <property type="entry name" value="NICOTINAMIDE RIBOSIDE TRANSPORTER 1-RELATED"/>
    <property type="match status" value="1"/>
</dbReference>
<evidence type="ECO:0000256" key="1">
    <source>
        <dbReference type="ARBA" id="ARBA00004141"/>
    </source>
</evidence>